<dbReference type="InterPro" id="IPR001753">
    <property type="entry name" value="Enoyl-CoA_hydra/iso"/>
</dbReference>
<name>A0ABZ2U6C6_9ACTN</name>
<keyword evidence="5" id="KW-0456">Lyase</keyword>
<dbReference type="PANTHER" id="PTHR11941:SF169">
    <property type="entry name" value="(7AS)-7A-METHYL-1,5-DIOXO-2,3,5,6,7,7A-HEXAHYDRO-1H-INDENE-CARBOXYL-COA HYDROLASE"/>
    <property type="match status" value="1"/>
</dbReference>
<proteinExistence type="inferred from homology"/>
<keyword evidence="3" id="KW-0276">Fatty acid metabolism</keyword>
<comment type="catalytic activity">
    <reaction evidence="7">
        <text>a 4-saturated-(3S)-3-hydroxyacyl-CoA = a (3E)-enoyl-CoA + H2O</text>
        <dbReference type="Rhea" id="RHEA:20724"/>
        <dbReference type="ChEBI" id="CHEBI:15377"/>
        <dbReference type="ChEBI" id="CHEBI:58521"/>
        <dbReference type="ChEBI" id="CHEBI:137480"/>
        <dbReference type="EC" id="4.2.1.17"/>
    </reaction>
</comment>
<evidence type="ECO:0000256" key="3">
    <source>
        <dbReference type="ARBA" id="ARBA00022832"/>
    </source>
</evidence>
<reference evidence="9 10" key="1">
    <citation type="journal article" date="2023" name="Virus Evol.">
        <title>Computational host range prediction-The good, the bad, and the ugly.</title>
        <authorList>
            <person name="Howell A.A."/>
            <person name="Versoza C.J."/>
            <person name="Pfeifer S.P."/>
        </authorList>
    </citation>
    <scope>NUCLEOTIDE SEQUENCE [LARGE SCALE GENOMIC DNA]</scope>
    <source>
        <strain evidence="9 10">1610/1b</strain>
    </source>
</reference>
<evidence type="ECO:0000256" key="4">
    <source>
        <dbReference type="ARBA" id="ARBA00023098"/>
    </source>
</evidence>
<dbReference type="Proteomes" id="UP001479933">
    <property type="component" value="Chromosome"/>
</dbReference>
<dbReference type="EMBL" id="CP136137">
    <property type="protein sequence ID" value="WYY09320.1"/>
    <property type="molecule type" value="Genomic_DNA"/>
</dbReference>
<evidence type="ECO:0000256" key="6">
    <source>
        <dbReference type="ARBA" id="ARBA00023709"/>
    </source>
</evidence>
<evidence type="ECO:0000313" key="9">
    <source>
        <dbReference type="EMBL" id="WYY09320.1"/>
    </source>
</evidence>
<accession>A0ABZ2U6C6</accession>
<comment type="catalytic activity">
    <reaction evidence="6">
        <text>a (3S)-3-hydroxyacyl-CoA = a (2E)-enoyl-CoA + H2O</text>
        <dbReference type="Rhea" id="RHEA:16105"/>
        <dbReference type="ChEBI" id="CHEBI:15377"/>
        <dbReference type="ChEBI" id="CHEBI:57318"/>
        <dbReference type="ChEBI" id="CHEBI:58856"/>
        <dbReference type="EC" id="4.2.1.17"/>
    </reaction>
</comment>
<dbReference type="PANTHER" id="PTHR11941">
    <property type="entry name" value="ENOYL-COA HYDRATASE-RELATED"/>
    <property type="match status" value="1"/>
</dbReference>
<evidence type="ECO:0000256" key="2">
    <source>
        <dbReference type="ARBA" id="ARBA00005254"/>
    </source>
</evidence>
<dbReference type="CDD" id="cd06558">
    <property type="entry name" value="crotonase-like"/>
    <property type="match status" value="1"/>
</dbReference>
<dbReference type="SUPFAM" id="SSF52096">
    <property type="entry name" value="ClpP/crotonase"/>
    <property type="match status" value="1"/>
</dbReference>
<comment type="function">
    <text evidence="1">Could possibly oxidize fatty acids using specific components.</text>
</comment>
<evidence type="ECO:0000256" key="7">
    <source>
        <dbReference type="ARBA" id="ARBA00023717"/>
    </source>
</evidence>
<dbReference type="RefSeq" id="WP_169802419.1">
    <property type="nucleotide sequence ID" value="NZ_CP136137.1"/>
</dbReference>
<evidence type="ECO:0000256" key="1">
    <source>
        <dbReference type="ARBA" id="ARBA00002994"/>
    </source>
</evidence>
<keyword evidence="4" id="KW-0443">Lipid metabolism</keyword>
<dbReference type="Gene3D" id="3.90.226.10">
    <property type="entry name" value="2-enoyl-CoA Hydratase, Chain A, domain 1"/>
    <property type="match status" value="1"/>
</dbReference>
<sequence>MAPATDSTDLVLLEEVAEHVWRATLNSPADLNALSGAMRTAILNAQATARENGATVLILSGDDRAFSSGYKLDPGVMRPKTAVEDRARLVEVTDFMSAFRDSPVVTITEIRGYCLAGGTDLMLASDLAFAANDAALGVPNVRGVGITLLLPLWSWLLGPQRAKLLALTGDTIRGDEAADLGLVTGAYESDVLAEKVLAVAQRIAQVPHELTAVTKHALNTAWDNAGYRSTVARAAELDALSHATDPVVEFWDNVVENGMKAALTERDAPFRTGRVLDVI</sequence>
<dbReference type="InterPro" id="IPR029045">
    <property type="entry name" value="ClpP/crotonase-like_dom_sf"/>
</dbReference>
<dbReference type="InterPro" id="IPR018376">
    <property type="entry name" value="Enoyl-CoA_hyd/isom_CS"/>
</dbReference>
<keyword evidence="10" id="KW-1185">Reference proteome</keyword>
<protein>
    <submittedName>
        <fullName evidence="9">Enoyl-CoA hydratase-related protein</fullName>
    </submittedName>
</protein>
<evidence type="ECO:0000256" key="8">
    <source>
        <dbReference type="RuleBase" id="RU003707"/>
    </source>
</evidence>
<evidence type="ECO:0000256" key="5">
    <source>
        <dbReference type="ARBA" id="ARBA00023239"/>
    </source>
</evidence>
<evidence type="ECO:0000313" key="10">
    <source>
        <dbReference type="Proteomes" id="UP001479933"/>
    </source>
</evidence>
<dbReference type="PROSITE" id="PS00166">
    <property type="entry name" value="ENOYL_COA_HYDRATASE"/>
    <property type="match status" value="1"/>
</dbReference>
<comment type="similarity">
    <text evidence="2 8">Belongs to the enoyl-CoA hydratase/isomerase family.</text>
</comment>
<organism evidence="9 10">
    <name type="scientific">Gordonia hydrophobica</name>
    <dbReference type="NCBI Taxonomy" id="40516"/>
    <lineage>
        <taxon>Bacteria</taxon>
        <taxon>Bacillati</taxon>
        <taxon>Actinomycetota</taxon>
        <taxon>Actinomycetes</taxon>
        <taxon>Mycobacteriales</taxon>
        <taxon>Gordoniaceae</taxon>
        <taxon>Gordonia</taxon>
    </lineage>
</organism>
<dbReference type="Pfam" id="PF00378">
    <property type="entry name" value="ECH_1"/>
    <property type="match status" value="1"/>
</dbReference>
<gene>
    <name evidence="9" type="ORF">RVF87_09780</name>
</gene>